<dbReference type="InterPro" id="IPR046347">
    <property type="entry name" value="bZIP_sf"/>
</dbReference>
<evidence type="ECO:0000256" key="2">
    <source>
        <dbReference type="ARBA" id="ARBA00023015"/>
    </source>
</evidence>
<dbReference type="PROSITE" id="PS00036">
    <property type="entry name" value="BZIP_BASIC"/>
    <property type="match status" value="1"/>
</dbReference>
<dbReference type="PROSITE" id="PS50217">
    <property type="entry name" value="BZIP"/>
    <property type="match status" value="1"/>
</dbReference>
<feature type="compositionally biased region" description="Polar residues" evidence="6">
    <location>
        <begin position="35"/>
        <end position="45"/>
    </location>
</feature>
<evidence type="ECO:0000256" key="1">
    <source>
        <dbReference type="ARBA" id="ARBA00004123"/>
    </source>
</evidence>
<comment type="caution">
    <text evidence="8">The sequence shown here is derived from an EMBL/GenBank/DDBJ whole genome shotgun (WGS) entry which is preliminary data.</text>
</comment>
<keyword evidence="5" id="KW-0539">Nucleus</keyword>
<dbReference type="GO" id="GO:0045893">
    <property type="term" value="P:positive regulation of DNA-templated transcription"/>
    <property type="evidence" value="ECO:0007669"/>
    <property type="project" value="TreeGrafter"/>
</dbReference>
<evidence type="ECO:0000313" key="8">
    <source>
        <dbReference type="EMBL" id="KAK4770966.1"/>
    </source>
</evidence>
<accession>A0AAN7KPH2</accession>
<gene>
    <name evidence="8" type="ORF">SAY87_031498</name>
</gene>
<dbReference type="PANTHER" id="PTHR45764:SF52">
    <property type="entry name" value="BASIC LEUCINE ZIPPER 4"/>
    <property type="match status" value="1"/>
</dbReference>
<dbReference type="FunFam" id="1.20.5.170:FF:000020">
    <property type="entry name" value="BZIP transcription factor"/>
    <property type="match status" value="1"/>
</dbReference>
<proteinExistence type="predicted"/>
<evidence type="ECO:0000256" key="5">
    <source>
        <dbReference type="ARBA" id="ARBA00023242"/>
    </source>
</evidence>
<evidence type="ECO:0000259" key="7">
    <source>
        <dbReference type="PROSITE" id="PS50217"/>
    </source>
</evidence>
<protein>
    <recommendedName>
        <fullName evidence="7">BZIP domain-containing protein</fullName>
    </recommendedName>
</protein>
<comment type="subcellular location">
    <subcellularLocation>
        <location evidence="1">Nucleus</location>
    </subcellularLocation>
</comment>
<dbReference type="Gene3D" id="1.20.5.170">
    <property type="match status" value="1"/>
</dbReference>
<dbReference type="InterPro" id="IPR004827">
    <property type="entry name" value="bZIP"/>
</dbReference>
<feature type="domain" description="BZIP" evidence="7">
    <location>
        <begin position="49"/>
        <end position="101"/>
    </location>
</feature>
<dbReference type="GO" id="GO:0046982">
    <property type="term" value="F:protein heterodimerization activity"/>
    <property type="evidence" value="ECO:0007669"/>
    <property type="project" value="UniProtKB-ARBA"/>
</dbReference>
<sequence>MLCHQEPPPLETGPFTLDDLEELLSFLNSVAADPNSCSEGSNRSTGSEDERKRRRMISNRESARRSRWRKKQHLEELTEQLDRFTAENRELKNQLYQVMNQCHLVMMENQRLRSECADLTSRLSHLYRTMKLQQLQY</sequence>
<organism evidence="8 9">
    <name type="scientific">Trapa incisa</name>
    <dbReference type="NCBI Taxonomy" id="236973"/>
    <lineage>
        <taxon>Eukaryota</taxon>
        <taxon>Viridiplantae</taxon>
        <taxon>Streptophyta</taxon>
        <taxon>Embryophyta</taxon>
        <taxon>Tracheophyta</taxon>
        <taxon>Spermatophyta</taxon>
        <taxon>Magnoliopsida</taxon>
        <taxon>eudicotyledons</taxon>
        <taxon>Gunneridae</taxon>
        <taxon>Pentapetalae</taxon>
        <taxon>rosids</taxon>
        <taxon>malvids</taxon>
        <taxon>Myrtales</taxon>
        <taxon>Lythraceae</taxon>
        <taxon>Trapa</taxon>
    </lineage>
</organism>
<dbReference type="PANTHER" id="PTHR45764">
    <property type="entry name" value="BZIP TRANSCRIPTION FACTOR 44"/>
    <property type="match status" value="1"/>
</dbReference>
<evidence type="ECO:0000256" key="3">
    <source>
        <dbReference type="ARBA" id="ARBA00023125"/>
    </source>
</evidence>
<keyword evidence="4" id="KW-0804">Transcription</keyword>
<dbReference type="Proteomes" id="UP001345219">
    <property type="component" value="Chromosome 24"/>
</dbReference>
<dbReference type="Pfam" id="PF00170">
    <property type="entry name" value="bZIP_1"/>
    <property type="match status" value="1"/>
</dbReference>
<dbReference type="SMART" id="SM00338">
    <property type="entry name" value="BRLZ"/>
    <property type="match status" value="1"/>
</dbReference>
<dbReference type="AlphaFoldDB" id="A0AAN7KPH2"/>
<dbReference type="CDD" id="cd14702">
    <property type="entry name" value="bZIP_plant_GBF1"/>
    <property type="match status" value="1"/>
</dbReference>
<dbReference type="GO" id="GO:0003700">
    <property type="term" value="F:DNA-binding transcription factor activity"/>
    <property type="evidence" value="ECO:0007669"/>
    <property type="project" value="InterPro"/>
</dbReference>
<dbReference type="EMBL" id="JAXIOK010000005">
    <property type="protein sequence ID" value="KAK4770966.1"/>
    <property type="molecule type" value="Genomic_DNA"/>
</dbReference>
<dbReference type="InterPro" id="IPR045314">
    <property type="entry name" value="bZIP_plant_GBF1"/>
</dbReference>
<feature type="region of interest" description="Disordered" evidence="6">
    <location>
        <begin position="31"/>
        <end position="70"/>
    </location>
</feature>
<keyword evidence="9" id="KW-1185">Reference proteome</keyword>
<name>A0AAN7KPH2_9MYRT</name>
<dbReference type="GO" id="GO:0000976">
    <property type="term" value="F:transcription cis-regulatory region binding"/>
    <property type="evidence" value="ECO:0007669"/>
    <property type="project" value="TreeGrafter"/>
</dbReference>
<evidence type="ECO:0000313" key="9">
    <source>
        <dbReference type="Proteomes" id="UP001345219"/>
    </source>
</evidence>
<dbReference type="SUPFAM" id="SSF57959">
    <property type="entry name" value="Leucine zipper domain"/>
    <property type="match status" value="1"/>
</dbReference>
<keyword evidence="3" id="KW-0238">DNA-binding</keyword>
<evidence type="ECO:0000256" key="6">
    <source>
        <dbReference type="SAM" id="MobiDB-lite"/>
    </source>
</evidence>
<keyword evidence="2" id="KW-0805">Transcription regulation</keyword>
<reference evidence="8 9" key="1">
    <citation type="journal article" date="2023" name="Hortic Res">
        <title>Pangenome of water caltrop reveals structural variations and asymmetric subgenome divergence after allopolyploidization.</title>
        <authorList>
            <person name="Zhang X."/>
            <person name="Chen Y."/>
            <person name="Wang L."/>
            <person name="Yuan Y."/>
            <person name="Fang M."/>
            <person name="Shi L."/>
            <person name="Lu R."/>
            <person name="Comes H.P."/>
            <person name="Ma Y."/>
            <person name="Chen Y."/>
            <person name="Huang G."/>
            <person name="Zhou Y."/>
            <person name="Zheng Z."/>
            <person name="Qiu Y."/>
        </authorList>
    </citation>
    <scope>NUCLEOTIDE SEQUENCE [LARGE SCALE GENOMIC DNA]</scope>
    <source>
        <tissue evidence="8">Roots</tissue>
    </source>
</reference>
<evidence type="ECO:0000256" key="4">
    <source>
        <dbReference type="ARBA" id="ARBA00023163"/>
    </source>
</evidence>
<dbReference type="GO" id="GO:0005634">
    <property type="term" value="C:nucleus"/>
    <property type="evidence" value="ECO:0007669"/>
    <property type="project" value="UniProtKB-SubCell"/>
</dbReference>